<evidence type="ECO:0000259" key="2">
    <source>
        <dbReference type="Pfam" id="PF07885"/>
    </source>
</evidence>
<dbReference type="RefSeq" id="WP_008825550.1">
    <property type="nucleotide sequence ID" value="NZ_AFNU02000013.1"/>
</dbReference>
<dbReference type="Gene3D" id="1.10.287.70">
    <property type="match status" value="1"/>
</dbReference>
<dbReference type="AlphaFoldDB" id="U2E7Q6"/>
<dbReference type="Proteomes" id="UP000005707">
    <property type="component" value="Unassembled WGS sequence"/>
</dbReference>
<dbReference type="SUPFAM" id="SSF81324">
    <property type="entry name" value="Voltage-gated potassium channels"/>
    <property type="match status" value="1"/>
</dbReference>
<comment type="caution">
    <text evidence="3">The sequence shown here is derived from an EMBL/GenBank/DDBJ whole genome shotgun (WGS) entry which is preliminary data.</text>
</comment>
<feature type="transmembrane region" description="Helical" evidence="1">
    <location>
        <begin position="517"/>
        <end position="537"/>
    </location>
</feature>
<sequence>MEDKRIKISGNDVYVTDYIVEYDNFFELLLKYKKNYNLIFDNCTFNIISDSFHSANNQNYYVVNSIKYANCTFYNKEITNSIYLIKEVLFKNCRAECDIFFAFFKPVKPSKPVVFKVEKCNFLNLDFDYNVIDEFNNLLIRERSNEIYFSLDISKDTIIENDLSIINCQFYNLEIRDCEINGDVKIENNIVYNELSFIDNDIKSKKMSLDTNLVLNSLKINSIFNKIKSYNISSNIIVNNLDLTRLVIFNSEYEKINLNITNNNISDLFIISLVNNEIEFLANLILNLNEGRFEPEYFHEVVNYYYYSILHSDNLTEHINSYFMNKYSFLDENYSYRNIDNDDKEYLNQMIVEFVHKLSYFNYKLLNLEPKYTLILRSASIENCDIHLDYSEFSALDIYRAKISFIDPITFNQAKNIIQANNNEEVSQSFQILSNIYRNRDLKLSNKFKEFSLDIKYNNRLKKFFSGYDVYPWKVLRFMLIIMVAFAIVYFFTGLNNTDYKKTYTLYRWSVATNIELWRAFYFSIVTFSTLGFGDLYPNKYSSFFAASEGLIGAFTIAYYIGIKINNRN</sequence>
<feature type="transmembrane region" description="Helical" evidence="1">
    <location>
        <begin position="475"/>
        <end position="496"/>
    </location>
</feature>
<evidence type="ECO:0000313" key="4">
    <source>
        <dbReference type="Proteomes" id="UP000005707"/>
    </source>
</evidence>
<keyword evidence="1" id="KW-0472">Membrane</keyword>
<organism evidence="3 4">
    <name type="scientific">Haloplasma contractile SSD-17B</name>
    <dbReference type="NCBI Taxonomy" id="1033810"/>
    <lineage>
        <taxon>Bacteria</taxon>
        <taxon>Bacillati</taxon>
        <taxon>Mycoplasmatota</taxon>
        <taxon>Mollicutes</taxon>
        <taxon>Haloplasmatales</taxon>
        <taxon>Haloplasmataceae</taxon>
        <taxon>Haloplasma</taxon>
    </lineage>
</organism>
<feature type="domain" description="Potassium channel" evidence="2">
    <location>
        <begin position="479"/>
        <end position="562"/>
    </location>
</feature>
<reference evidence="3 4" key="2">
    <citation type="journal article" date="2013" name="PLoS ONE">
        <title>INDIGO - INtegrated Data Warehouse of MIcrobial GenOmes with Examples from the Red Sea Extremophiles.</title>
        <authorList>
            <person name="Alam I."/>
            <person name="Antunes A."/>
            <person name="Kamau A.A."/>
            <person name="Ba Alawi W."/>
            <person name="Kalkatawi M."/>
            <person name="Stingl U."/>
            <person name="Bajic V.B."/>
        </authorList>
    </citation>
    <scope>NUCLEOTIDE SEQUENCE [LARGE SCALE GENOMIC DNA]</scope>
    <source>
        <strain evidence="3 4">SSD-17B</strain>
    </source>
</reference>
<dbReference type="InParanoid" id="U2E7Q6"/>
<keyword evidence="1" id="KW-0812">Transmembrane</keyword>
<dbReference type="STRING" id="1033810.HLPCO_002673"/>
<gene>
    <name evidence="3" type="ORF">HLPCO_002673</name>
</gene>
<dbReference type="EMBL" id="AFNU02000013">
    <property type="protein sequence ID" value="ERJ11233.1"/>
    <property type="molecule type" value="Genomic_DNA"/>
</dbReference>
<dbReference type="InterPro" id="IPR013099">
    <property type="entry name" value="K_chnl_dom"/>
</dbReference>
<reference evidence="3 4" key="1">
    <citation type="journal article" date="2011" name="J. Bacteriol.">
        <title>Genome sequence of Haloplasma contractile, an unusual contractile bacterium from a deep-sea anoxic brine lake.</title>
        <authorList>
            <person name="Antunes A."/>
            <person name="Alam I."/>
            <person name="El Dorry H."/>
            <person name="Siam R."/>
            <person name="Robertson A."/>
            <person name="Bajic V.B."/>
            <person name="Stingl U."/>
        </authorList>
    </citation>
    <scope>NUCLEOTIDE SEQUENCE [LARGE SCALE GENOMIC DNA]</scope>
    <source>
        <strain evidence="3 4">SSD-17B</strain>
    </source>
</reference>
<accession>U2E7Q6</accession>
<feature type="transmembrane region" description="Helical" evidence="1">
    <location>
        <begin position="543"/>
        <end position="563"/>
    </location>
</feature>
<dbReference type="OrthoDB" id="268207at2"/>
<evidence type="ECO:0000313" key="3">
    <source>
        <dbReference type="EMBL" id="ERJ11233.1"/>
    </source>
</evidence>
<name>U2E7Q6_9MOLU</name>
<dbReference type="eggNOG" id="COG1357">
    <property type="taxonomic scope" value="Bacteria"/>
</dbReference>
<evidence type="ECO:0000256" key="1">
    <source>
        <dbReference type="SAM" id="Phobius"/>
    </source>
</evidence>
<keyword evidence="1" id="KW-1133">Transmembrane helix</keyword>
<keyword evidence="4" id="KW-1185">Reference proteome</keyword>
<proteinExistence type="predicted"/>
<dbReference type="Pfam" id="PF07885">
    <property type="entry name" value="Ion_trans_2"/>
    <property type="match status" value="1"/>
</dbReference>
<protein>
    <submittedName>
        <fullName evidence="3">Ion transport 2 domain-containing protein</fullName>
    </submittedName>
</protein>